<gene>
    <name evidence="2" type="ORF">ACD_3C00054G0002</name>
</gene>
<keyword evidence="1" id="KW-0472">Membrane</keyword>
<feature type="transmembrane region" description="Helical" evidence="1">
    <location>
        <begin position="70"/>
        <end position="94"/>
    </location>
</feature>
<protein>
    <submittedName>
        <fullName evidence="2">Uncharacterized protein</fullName>
    </submittedName>
</protein>
<accession>K2G2I1</accession>
<dbReference type="EMBL" id="AMFJ01000328">
    <property type="protein sequence ID" value="EKE28462.1"/>
    <property type="molecule type" value="Genomic_DNA"/>
</dbReference>
<name>K2G2I1_9BACT</name>
<sequence>MVSLLSDIQSLPQFPAAATNIQPASLNRVIASYWAVEYQIHQKLAFMTFAQFCVAKSIDLTMLVLLKSDLIAIILAFGATHIIPFELFLAAAIVHATWVQWELSVGNGLLFHEADV</sequence>
<comment type="caution">
    <text evidence="2">The sequence shown here is derived from an EMBL/GenBank/DDBJ whole genome shotgun (WGS) entry which is preliminary data.</text>
</comment>
<organism evidence="2">
    <name type="scientific">uncultured bacterium</name>
    <name type="common">gcode 4</name>
    <dbReference type="NCBI Taxonomy" id="1234023"/>
    <lineage>
        <taxon>Bacteria</taxon>
        <taxon>environmental samples</taxon>
    </lineage>
</organism>
<dbReference type="AlphaFoldDB" id="K2G2I1"/>
<keyword evidence="1" id="KW-1133">Transmembrane helix</keyword>
<evidence type="ECO:0000256" key="1">
    <source>
        <dbReference type="SAM" id="Phobius"/>
    </source>
</evidence>
<reference evidence="2" key="1">
    <citation type="journal article" date="2012" name="Science">
        <title>Fermentation, hydrogen, and sulfur metabolism in multiple uncultivated bacterial phyla.</title>
        <authorList>
            <person name="Wrighton K.C."/>
            <person name="Thomas B.C."/>
            <person name="Sharon I."/>
            <person name="Miller C.S."/>
            <person name="Castelle C.J."/>
            <person name="VerBerkmoes N.C."/>
            <person name="Wilkins M.J."/>
            <person name="Hettich R.L."/>
            <person name="Lipton M.S."/>
            <person name="Williams K.H."/>
            <person name="Long P.E."/>
            <person name="Banfield J.F."/>
        </authorList>
    </citation>
    <scope>NUCLEOTIDE SEQUENCE [LARGE SCALE GENOMIC DNA]</scope>
</reference>
<proteinExistence type="predicted"/>
<keyword evidence="1" id="KW-0812">Transmembrane</keyword>
<evidence type="ECO:0000313" key="2">
    <source>
        <dbReference type="EMBL" id="EKE28462.1"/>
    </source>
</evidence>